<gene>
    <name evidence="1" type="ORF">FHP08_04430</name>
</gene>
<dbReference type="RefSeq" id="WP_147703063.1">
    <property type="nucleotide sequence ID" value="NZ_VDUY01000001.1"/>
</dbReference>
<name>A0A5C8P6Y1_9BURK</name>
<sequence>MAEDEKIAQASESLPGVSVHRSLIAFIDSAPIQAELLDLDIVKNLPSIRDVIESYENEDGQIAHHLQHKGGEALVWKEVHSRSIPDDSHEATITGYCDPADIELDFSELSYYGYGEFGLPFTFLATVSITYYILKSDYFTLDDKNLPSVSDHNDHYYEAEEDRQVRVSGIVKLSFDPTALKSISEENIGEHISIAIDSIDDVTLEDDY</sequence>
<keyword evidence="2" id="KW-1185">Reference proteome</keyword>
<comment type="caution">
    <text evidence="1">The sequence shown here is derived from an EMBL/GenBank/DDBJ whole genome shotgun (WGS) entry which is preliminary data.</text>
</comment>
<dbReference type="OrthoDB" id="5645374at2"/>
<accession>A0A5C8P6Y1</accession>
<evidence type="ECO:0000313" key="2">
    <source>
        <dbReference type="Proteomes" id="UP000321548"/>
    </source>
</evidence>
<proteinExistence type="predicted"/>
<organism evidence="1 2">
    <name type="scientific">Zeimonas arvi</name>
    <dbReference type="NCBI Taxonomy" id="2498847"/>
    <lineage>
        <taxon>Bacteria</taxon>
        <taxon>Pseudomonadati</taxon>
        <taxon>Pseudomonadota</taxon>
        <taxon>Betaproteobacteria</taxon>
        <taxon>Burkholderiales</taxon>
        <taxon>Burkholderiaceae</taxon>
        <taxon>Zeimonas</taxon>
    </lineage>
</organism>
<dbReference type="Proteomes" id="UP000321548">
    <property type="component" value="Unassembled WGS sequence"/>
</dbReference>
<reference evidence="1 2" key="1">
    <citation type="submission" date="2019-06" db="EMBL/GenBank/DDBJ databases">
        <title>Quisquiliibacterium sp. nov., isolated from a maize field.</title>
        <authorList>
            <person name="Lin S.-Y."/>
            <person name="Tsai C.-F."/>
            <person name="Young C.-C."/>
        </authorList>
    </citation>
    <scope>NUCLEOTIDE SEQUENCE [LARGE SCALE GENOMIC DNA]</scope>
    <source>
        <strain evidence="1 2">CC-CFT501</strain>
    </source>
</reference>
<protein>
    <submittedName>
        <fullName evidence="1">Uncharacterized protein</fullName>
    </submittedName>
</protein>
<dbReference type="AlphaFoldDB" id="A0A5C8P6Y1"/>
<evidence type="ECO:0000313" key="1">
    <source>
        <dbReference type="EMBL" id="TXL68927.1"/>
    </source>
</evidence>
<dbReference type="EMBL" id="VDUY01000001">
    <property type="protein sequence ID" value="TXL68927.1"/>
    <property type="molecule type" value="Genomic_DNA"/>
</dbReference>